<accession>A0A7J7CG36</accession>
<evidence type="ECO:0000313" key="4">
    <source>
        <dbReference type="EMBL" id="KAF5733035.1"/>
    </source>
</evidence>
<dbReference type="GO" id="GO:0030246">
    <property type="term" value="F:carbohydrate binding"/>
    <property type="evidence" value="ECO:0007669"/>
    <property type="project" value="UniProtKB-KW"/>
</dbReference>
<sequence length="232" mass="25382">MGSATSKNGYLSLTPDPEDDPKAQLKVGRVLYRIPVTAWPAIITTIFTVNMAPFPHSNISGDGFSFIMVPDASPPPLNSVGGFLGIMNTTAQGVFVGQLAVEFDTFKNSFTNDISDNHVGIDTTSITRPIAARNLPIKLASGKDIRIRIVYHAKVRKLIVAMANEEFRPMQTVAIQELKLSETVPKFVYVGFTASTGLYSGTHRILNWGFKSTHAGPIDSLNDHTRNITYQK</sequence>
<gene>
    <name evidence="4" type="ORF">HS088_TW17G00570</name>
</gene>
<name>A0A7J7CG36_TRIWF</name>
<dbReference type="AlphaFoldDB" id="A0A7J7CG36"/>
<dbReference type="Gene3D" id="2.60.120.200">
    <property type="match status" value="1"/>
</dbReference>
<dbReference type="InterPro" id="IPR013320">
    <property type="entry name" value="ConA-like_dom_sf"/>
</dbReference>
<evidence type="ECO:0000256" key="2">
    <source>
        <dbReference type="ARBA" id="ARBA00022734"/>
    </source>
</evidence>
<keyword evidence="5" id="KW-1185">Reference proteome</keyword>
<evidence type="ECO:0000259" key="3">
    <source>
        <dbReference type="Pfam" id="PF00139"/>
    </source>
</evidence>
<evidence type="ECO:0000256" key="1">
    <source>
        <dbReference type="ARBA" id="ARBA00007606"/>
    </source>
</evidence>
<dbReference type="Pfam" id="PF00139">
    <property type="entry name" value="Lectin_legB"/>
    <property type="match status" value="1"/>
</dbReference>
<dbReference type="CDD" id="cd06899">
    <property type="entry name" value="lectin_legume_LecRK_Arcelin_ConA"/>
    <property type="match status" value="1"/>
</dbReference>
<reference evidence="4 5" key="1">
    <citation type="journal article" date="2020" name="Nat. Commun.">
        <title>Genome of Tripterygium wilfordii and identification of cytochrome P450 involved in triptolide biosynthesis.</title>
        <authorList>
            <person name="Tu L."/>
            <person name="Su P."/>
            <person name="Zhang Z."/>
            <person name="Gao L."/>
            <person name="Wang J."/>
            <person name="Hu T."/>
            <person name="Zhou J."/>
            <person name="Zhang Y."/>
            <person name="Zhao Y."/>
            <person name="Liu Y."/>
            <person name="Song Y."/>
            <person name="Tong Y."/>
            <person name="Lu Y."/>
            <person name="Yang J."/>
            <person name="Xu C."/>
            <person name="Jia M."/>
            <person name="Peters R.J."/>
            <person name="Huang L."/>
            <person name="Gao W."/>
        </authorList>
    </citation>
    <scope>NUCLEOTIDE SEQUENCE [LARGE SCALE GENOMIC DNA]</scope>
    <source>
        <strain evidence="5">cv. XIE 37</strain>
        <tissue evidence="4">Leaf</tissue>
    </source>
</reference>
<dbReference type="SUPFAM" id="SSF49899">
    <property type="entry name" value="Concanavalin A-like lectins/glucanases"/>
    <property type="match status" value="1"/>
</dbReference>
<feature type="domain" description="Legume lectin" evidence="3">
    <location>
        <begin position="3"/>
        <end position="217"/>
    </location>
</feature>
<dbReference type="EMBL" id="JAAARO010000017">
    <property type="protein sequence ID" value="KAF5733035.1"/>
    <property type="molecule type" value="Genomic_DNA"/>
</dbReference>
<keyword evidence="4" id="KW-0808">Transferase</keyword>
<comment type="caution">
    <text evidence="4">The sequence shown here is derived from an EMBL/GenBank/DDBJ whole genome shotgun (WGS) entry which is preliminary data.</text>
</comment>
<dbReference type="InterPro" id="IPR019825">
    <property type="entry name" value="Lectin_legB_Mn/Ca_BS"/>
</dbReference>
<protein>
    <submittedName>
        <fullName evidence="4">L-type lectin-domain containing receptor kinase S.7</fullName>
    </submittedName>
</protein>
<organism evidence="4 5">
    <name type="scientific">Tripterygium wilfordii</name>
    <name type="common">Thunder God vine</name>
    <dbReference type="NCBI Taxonomy" id="458696"/>
    <lineage>
        <taxon>Eukaryota</taxon>
        <taxon>Viridiplantae</taxon>
        <taxon>Streptophyta</taxon>
        <taxon>Embryophyta</taxon>
        <taxon>Tracheophyta</taxon>
        <taxon>Spermatophyta</taxon>
        <taxon>Magnoliopsida</taxon>
        <taxon>eudicotyledons</taxon>
        <taxon>Gunneridae</taxon>
        <taxon>Pentapetalae</taxon>
        <taxon>rosids</taxon>
        <taxon>fabids</taxon>
        <taxon>Celastrales</taxon>
        <taxon>Celastraceae</taxon>
        <taxon>Tripterygium</taxon>
    </lineage>
</organism>
<dbReference type="PROSITE" id="PS00307">
    <property type="entry name" value="LECTIN_LEGUME_BETA"/>
    <property type="match status" value="1"/>
</dbReference>
<dbReference type="Proteomes" id="UP000593562">
    <property type="component" value="Unassembled WGS sequence"/>
</dbReference>
<keyword evidence="4" id="KW-0675">Receptor</keyword>
<comment type="similarity">
    <text evidence="1">Belongs to the leguminous lectin family.</text>
</comment>
<keyword evidence="4" id="KW-0418">Kinase</keyword>
<dbReference type="PANTHER" id="PTHR32401">
    <property type="entry name" value="CONCANAVALIN A-LIKE LECTIN FAMILY PROTEIN"/>
    <property type="match status" value="1"/>
</dbReference>
<proteinExistence type="inferred from homology"/>
<dbReference type="InterPro" id="IPR050258">
    <property type="entry name" value="Leguminous_Lectin"/>
</dbReference>
<dbReference type="InParanoid" id="A0A7J7CG36"/>
<dbReference type="GO" id="GO:0016301">
    <property type="term" value="F:kinase activity"/>
    <property type="evidence" value="ECO:0007669"/>
    <property type="project" value="UniProtKB-KW"/>
</dbReference>
<keyword evidence="2 4" id="KW-0430">Lectin</keyword>
<evidence type="ECO:0000313" key="5">
    <source>
        <dbReference type="Proteomes" id="UP000593562"/>
    </source>
</evidence>
<dbReference type="InterPro" id="IPR001220">
    <property type="entry name" value="Legume_lectin_dom"/>
</dbReference>
<dbReference type="PANTHER" id="PTHR32401:SF49">
    <property type="entry name" value="OS10G0129200 PROTEIN"/>
    <property type="match status" value="1"/>
</dbReference>